<dbReference type="Pfam" id="PF03406">
    <property type="entry name" value="Phage_fiber_2"/>
    <property type="match status" value="1"/>
</dbReference>
<reference evidence="1" key="1">
    <citation type="submission" date="2020-05" db="EMBL/GenBank/DDBJ databases">
        <authorList>
            <person name="Chiriac C."/>
            <person name="Salcher M."/>
            <person name="Ghai R."/>
            <person name="Kavagutti S V."/>
        </authorList>
    </citation>
    <scope>NUCLEOTIDE SEQUENCE</scope>
</reference>
<dbReference type="InterPro" id="IPR005068">
    <property type="entry name" value="Phage_lambda_Stf-r2"/>
</dbReference>
<sequence length="229" mass="22628">MPTNTDLVTDLPADFEVFGQAVASSMADLLGGTTGQILSKATNADMDFTWIANDQGDITGVTATSPLTGGGTSGAITVGIQASSTSQSGAVQLSDSTSTTSSVLAATPTAVKAAYDLASAAAPKLVSFNAQTGTTYTFVLSDADKLVTTSNASAITVTLPPSVFSAGQTFDVQSIGVGLTTFAAGSGVTITSTGATAAAPKLRARYSASTVICMIGGATPTFTVIGDVS</sequence>
<proteinExistence type="predicted"/>
<evidence type="ECO:0000313" key="1">
    <source>
        <dbReference type="EMBL" id="CAB4204067.1"/>
    </source>
</evidence>
<name>A0A6J5S6A8_9CAUD</name>
<protein>
    <submittedName>
        <fullName evidence="1">Bacteriophage lambda, Stf, side tail fibre-repeat-2</fullName>
    </submittedName>
</protein>
<accession>A0A6J5S6A8</accession>
<dbReference type="GO" id="GO:0019062">
    <property type="term" value="P:virion attachment to host cell"/>
    <property type="evidence" value="ECO:0007669"/>
    <property type="project" value="InterPro"/>
</dbReference>
<gene>
    <name evidence="1" type="ORF">UFOVP1396_19</name>
</gene>
<organism evidence="1">
    <name type="scientific">uncultured Caudovirales phage</name>
    <dbReference type="NCBI Taxonomy" id="2100421"/>
    <lineage>
        <taxon>Viruses</taxon>
        <taxon>Duplodnaviria</taxon>
        <taxon>Heunggongvirae</taxon>
        <taxon>Uroviricota</taxon>
        <taxon>Caudoviricetes</taxon>
        <taxon>Peduoviridae</taxon>
        <taxon>Maltschvirus</taxon>
        <taxon>Maltschvirus maltsch</taxon>
    </lineage>
</organism>
<dbReference type="GO" id="GO:0046718">
    <property type="term" value="P:symbiont entry into host cell"/>
    <property type="evidence" value="ECO:0007669"/>
    <property type="project" value="InterPro"/>
</dbReference>
<dbReference type="EMBL" id="LR797332">
    <property type="protein sequence ID" value="CAB4204067.1"/>
    <property type="molecule type" value="Genomic_DNA"/>
</dbReference>